<evidence type="ECO:0000256" key="5">
    <source>
        <dbReference type="ARBA" id="ARBA00023277"/>
    </source>
</evidence>
<accession>A0A367ZB09</accession>
<comment type="caution">
    <text evidence="6">The sequence shown here is derived from an EMBL/GenBank/DDBJ whole genome shotgun (WGS) entry which is preliminary data.</text>
</comment>
<evidence type="ECO:0000313" key="7">
    <source>
        <dbReference type="Proteomes" id="UP000252355"/>
    </source>
</evidence>
<keyword evidence="6" id="KW-0378">Hydrolase</keyword>
<dbReference type="Proteomes" id="UP000252355">
    <property type="component" value="Unassembled WGS sequence"/>
</dbReference>
<dbReference type="SFLD" id="SFLDS00003">
    <property type="entry name" value="Haloacid_Dehalogenase"/>
    <property type="match status" value="1"/>
</dbReference>
<dbReference type="InterPro" id="IPR006439">
    <property type="entry name" value="HAD-SF_hydro_IA"/>
</dbReference>
<comment type="cofactor">
    <cofactor evidence="1">
        <name>Mg(2+)</name>
        <dbReference type="ChEBI" id="CHEBI:18420"/>
    </cofactor>
</comment>
<dbReference type="InterPro" id="IPR023198">
    <property type="entry name" value="PGP-like_dom2"/>
</dbReference>
<evidence type="ECO:0000256" key="2">
    <source>
        <dbReference type="ARBA" id="ARBA00006171"/>
    </source>
</evidence>
<keyword evidence="3" id="KW-0479">Metal-binding</keyword>
<dbReference type="InterPro" id="IPR036412">
    <property type="entry name" value="HAD-like_sf"/>
</dbReference>
<gene>
    <name evidence="6" type="ORF">OZSIB_3755</name>
</gene>
<dbReference type="Gene3D" id="1.10.150.240">
    <property type="entry name" value="Putative phosphatase, domain 2"/>
    <property type="match status" value="1"/>
</dbReference>
<organism evidence="6 7">
    <name type="scientific">Candidatus Ozemobacter sibiricus</name>
    <dbReference type="NCBI Taxonomy" id="2268124"/>
    <lineage>
        <taxon>Bacteria</taxon>
        <taxon>Candidatus Ozemobacteria</taxon>
        <taxon>Candidatus Ozemobacterales</taxon>
        <taxon>Candidatus Ozemobacteraceae</taxon>
        <taxon>Candidatus Ozemobacter</taxon>
    </lineage>
</organism>
<evidence type="ECO:0000313" key="6">
    <source>
        <dbReference type="EMBL" id="RCK75316.1"/>
    </source>
</evidence>
<dbReference type="GO" id="GO:0046872">
    <property type="term" value="F:metal ion binding"/>
    <property type="evidence" value="ECO:0007669"/>
    <property type="project" value="UniProtKB-KW"/>
</dbReference>
<dbReference type="Pfam" id="PF00702">
    <property type="entry name" value="Hydrolase"/>
    <property type="match status" value="1"/>
</dbReference>
<sequence>MYKGVIFDMDGVLVDSEPWYFQVNVEVLGRRGIAIDRRDFIRYAGMGMTTMWADLKQRYGLPDAVEDLVEAEAEGFFRFLQAQATLPAIPGVRELLMALHERALPIGLASSSARRNVECVLGKTGLRPFFRVVVTGEEVVHGKPAPDIFRRAASLLGLPPETTVVIEDSGNGVRAAKAAGMFCIGFRNPQSGDQDLSPADLIIASFAAPQRAQILGLFPTADRPGRQ</sequence>
<keyword evidence="4" id="KW-0460">Magnesium</keyword>
<dbReference type="NCBIfam" id="TIGR01509">
    <property type="entry name" value="HAD-SF-IA-v3"/>
    <property type="match status" value="1"/>
</dbReference>
<dbReference type="InterPro" id="IPR051600">
    <property type="entry name" value="Beta-PGM-like"/>
</dbReference>
<evidence type="ECO:0000256" key="1">
    <source>
        <dbReference type="ARBA" id="ARBA00001946"/>
    </source>
</evidence>
<dbReference type="Gene3D" id="3.40.50.1000">
    <property type="entry name" value="HAD superfamily/HAD-like"/>
    <property type="match status" value="1"/>
</dbReference>
<dbReference type="SUPFAM" id="SSF56784">
    <property type="entry name" value="HAD-like"/>
    <property type="match status" value="1"/>
</dbReference>
<evidence type="ECO:0000256" key="4">
    <source>
        <dbReference type="ARBA" id="ARBA00022842"/>
    </source>
</evidence>
<dbReference type="InterPro" id="IPR023214">
    <property type="entry name" value="HAD_sf"/>
</dbReference>
<comment type="similarity">
    <text evidence="2">Belongs to the HAD-like hydrolase superfamily. CbbY/CbbZ/Gph/YieH family.</text>
</comment>
<protein>
    <submittedName>
        <fullName evidence="6">Hydrolase, haloacid dehalogenase-like family</fullName>
    </submittedName>
</protein>
<evidence type="ECO:0000256" key="3">
    <source>
        <dbReference type="ARBA" id="ARBA00022723"/>
    </source>
</evidence>
<dbReference type="GO" id="GO:0016787">
    <property type="term" value="F:hydrolase activity"/>
    <property type="evidence" value="ECO:0007669"/>
    <property type="project" value="UniProtKB-KW"/>
</dbReference>
<dbReference type="NCBIfam" id="TIGR01549">
    <property type="entry name" value="HAD-SF-IA-v1"/>
    <property type="match status" value="1"/>
</dbReference>
<keyword evidence="5" id="KW-0119">Carbohydrate metabolism</keyword>
<dbReference type="PANTHER" id="PTHR46193">
    <property type="entry name" value="6-PHOSPHOGLUCONATE PHOSPHATASE"/>
    <property type="match status" value="1"/>
</dbReference>
<dbReference type="EMBL" id="QOQW01000039">
    <property type="protein sequence ID" value="RCK75316.1"/>
    <property type="molecule type" value="Genomic_DNA"/>
</dbReference>
<dbReference type="PANTHER" id="PTHR46193:SF18">
    <property type="entry name" value="HEXITOL PHOSPHATASE B"/>
    <property type="match status" value="1"/>
</dbReference>
<dbReference type="SFLD" id="SFLDG01135">
    <property type="entry name" value="C1.5.6:_HAD__Beta-PGM__Phospha"/>
    <property type="match status" value="1"/>
</dbReference>
<dbReference type="SFLD" id="SFLDG01129">
    <property type="entry name" value="C1.5:_HAD__Beta-PGM__Phosphata"/>
    <property type="match status" value="1"/>
</dbReference>
<dbReference type="PRINTS" id="PR00413">
    <property type="entry name" value="HADHALOGNASE"/>
</dbReference>
<dbReference type="CDD" id="cd16423">
    <property type="entry name" value="HAD_BPGM-like"/>
    <property type="match status" value="1"/>
</dbReference>
<proteinExistence type="inferred from homology"/>
<dbReference type="AlphaFoldDB" id="A0A367ZB09"/>
<reference evidence="6 7" key="1">
    <citation type="submission" date="2018-05" db="EMBL/GenBank/DDBJ databases">
        <title>A metagenomic window into the 2 km-deep terrestrial subsurface aquifer revealed taxonomically and functionally diverse microbial community comprising novel uncultured bacterial lineages.</title>
        <authorList>
            <person name="Kadnikov V.V."/>
            <person name="Mardanov A.V."/>
            <person name="Beletsky A.V."/>
            <person name="Banks D."/>
            <person name="Pimenov N.V."/>
            <person name="Frank Y.A."/>
            <person name="Karnachuk O.V."/>
            <person name="Ravin N.V."/>
        </authorList>
    </citation>
    <scope>NUCLEOTIDE SEQUENCE [LARGE SCALE GENOMIC DNA]</scope>
    <source>
        <strain evidence="6">BY5</strain>
    </source>
</reference>
<name>A0A367ZB09_9BACT</name>